<protein>
    <submittedName>
        <fullName evidence="2">Uncharacterized protein</fullName>
    </submittedName>
</protein>
<reference evidence="2" key="2">
    <citation type="submission" date="2023-06" db="EMBL/GenBank/DDBJ databases">
        <authorList>
            <consortium name="Lawrence Berkeley National Laboratory"/>
            <person name="Haridas S."/>
            <person name="Hensen N."/>
            <person name="Bonometti L."/>
            <person name="Westerberg I."/>
            <person name="Brannstrom I.O."/>
            <person name="Guillou S."/>
            <person name="Cros-Aarteil S."/>
            <person name="Calhoun S."/>
            <person name="Kuo A."/>
            <person name="Mondo S."/>
            <person name="Pangilinan J."/>
            <person name="Riley R."/>
            <person name="Labutti K."/>
            <person name="Andreopoulos B."/>
            <person name="Lipzen A."/>
            <person name="Chen C."/>
            <person name="Yanf M."/>
            <person name="Daum C."/>
            <person name="Ng V."/>
            <person name="Clum A."/>
            <person name="Steindorff A."/>
            <person name="Ohm R."/>
            <person name="Martin F."/>
            <person name="Silar P."/>
            <person name="Natvig D."/>
            <person name="Lalanne C."/>
            <person name="Gautier V."/>
            <person name="Ament-Velasquez S.L."/>
            <person name="Kruys A."/>
            <person name="Hutchinson M.I."/>
            <person name="Powell A.J."/>
            <person name="Barry K."/>
            <person name="Miller A.N."/>
            <person name="Grigoriev I.V."/>
            <person name="Debuchy R."/>
            <person name="Gladieux P."/>
            <person name="Thoren M.H."/>
            <person name="Johannesson H."/>
        </authorList>
    </citation>
    <scope>NUCLEOTIDE SEQUENCE</scope>
    <source>
        <strain evidence="2">CBS 955.72</strain>
    </source>
</reference>
<evidence type="ECO:0000313" key="3">
    <source>
        <dbReference type="Proteomes" id="UP001275084"/>
    </source>
</evidence>
<name>A0AAJ0HHU9_9PEZI</name>
<keyword evidence="3" id="KW-1185">Reference proteome</keyword>
<comment type="caution">
    <text evidence="2">The sequence shown here is derived from an EMBL/GenBank/DDBJ whole genome shotgun (WGS) entry which is preliminary data.</text>
</comment>
<gene>
    <name evidence="2" type="ORF">B0T25DRAFT_191374</name>
</gene>
<dbReference type="Proteomes" id="UP001275084">
    <property type="component" value="Unassembled WGS sequence"/>
</dbReference>
<evidence type="ECO:0000313" key="2">
    <source>
        <dbReference type="EMBL" id="KAK3352725.1"/>
    </source>
</evidence>
<reference evidence="2" key="1">
    <citation type="journal article" date="2023" name="Mol. Phylogenet. Evol.">
        <title>Genome-scale phylogeny and comparative genomics of the fungal order Sordariales.</title>
        <authorList>
            <person name="Hensen N."/>
            <person name="Bonometti L."/>
            <person name="Westerberg I."/>
            <person name="Brannstrom I.O."/>
            <person name="Guillou S."/>
            <person name="Cros-Aarteil S."/>
            <person name="Calhoun S."/>
            <person name="Haridas S."/>
            <person name="Kuo A."/>
            <person name="Mondo S."/>
            <person name="Pangilinan J."/>
            <person name="Riley R."/>
            <person name="LaButti K."/>
            <person name="Andreopoulos B."/>
            <person name="Lipzen A."/>
            <person name="Chen C."/>
            <person name="Yan M."/>
            <person name="Daum C."/>
            <person name="Ng V."/>
            <person name="Clum A."/>
            <person name="Steindorff A."/>
            <person name="Ohm R.A."/>
            <person name="Martin F."/>
            <person name="Silar P."/>
            <person name="Natvig D.O."/>
            <person name="Lalanne C."/>
            <person name="Gautier V."/>
            <person name="Ament-Velasquez S.L."/>
            <person name="Kruys A."/>
            <person name="Hutchinson M.I."/>
            <person name="Powell A.J."/>
            <person name="Barry K."/>
            <person name="Miller A.N."/>
            <person name="Grigoriev I.V."/>
            <person name="Debuchy R."/>
            <person name="Gladieux P."/>
            <person name="Hiltunen Thoren M."/>
            <person name="Johannesson H."/>
        </authorList>
    </citation>
    <scope>NUCLEOTIDE SEQUENCE</scope>
    <source>
        <strain evidence="2">CBS 955.72</strain>
    </source>
</reference>
<evidence type="ECO:0000256" key="1">
    <source>
        <dbReference type="SAM" id="MobiDB-lite"/>
    </source>
</evidence>
<organism evidence="2 3">
    <name type="scientific">Lasiosphaeria hispida</name>
    <dbReference type="NCBI Taxonomy" id="260671"/>
    <lineage>
        <taxon>Eukaryota</taxon>
        <taxon>Fungi</taxon>
        <taxon>Dikarya</taxon>
        <taxon>Ascomycota</taxon>
        <taxon>Pezizomycotina</taxon>
        <taxon>Sordariomycetes</taxon>
        <taxon>Sordariomycetidae</taxon>
        <taxon>Sordariales</taxon>
        <taxon>Lasiosphaeriaceae</taxon>
        <taxon>Lasiosphaeria</taxon>
    </lineage>
</organism>
<feature type="region of interest" description="Disordered" evidence="1">
    <location>
        <begin position="110"/>
        <end position="146"/>
    </location>
</feature>
<dbReference type="EMBL" id="JAUIQD010000004">
    <property type="protein sequence ID" value="KAK3352725.1"/>
    <property type="molecule type" value="Genomic_DNA"/>
</dbReference>
<feature type="region of interest" description="Disordered" evidence="1">
    <location>
        <begin position="197"/>
        <end position="223"/>
    </location>
</feature>
<proteinExistence type="predicted"/>
<sequence length="320" mass="35422">MPGAPAGGLLNLEGSWQGNLCPTHRVAHHLAVRCAYGGWRLEGCRLANGQLSAGHHAGNGSTPSLVSIGVPTNDTLFHIHRVHGIYCSQGTTFCALPLLSIPLGTLSGEARAARKQQAQSRPQHNSTQGRRVAGQRRGRWGENDSRLQASWTLPERDRGQLCHRRARRAVLTRDDRPPCIGATECWTYSGRRAVAMSHSAHQAERREAGDGGEQSEVSRRRNKKEEITRMFPLLSKAPGRRCSHCSQWLQLNRPVEMLARLADCSRGRLALDRIETLCLRPETCALERSNQSTGRELLHDKGPAGRQFYDACRPDTCSLH</sequence>
<accession>A0AAJ0HHU9</accession>
<dbReference type="AlphaFoldDB" id="A0AAJ0HHU9"/>